<dbReference type="Proteomes" id="UP001633002">
    <property type="component" value="Unassembled WGS sequence"/>
</dbReference>
<evidence type="ECO:0000256" key="6">
    <source>
        <dbReference type="RuleBase" id="RU365023"/>
    </source>
</evidence>
<reference evidence="9 10" key="1">
    <citation type="submission" date="2024-09" db="EMBL/GenBank/DDBJ databases">
        <title>Chromosome-scale assembly of Riccia sorocarpa.</title>
        <authorList>
            <person name="Paukszto L."/>
        </authorList>
    </citation>
    <scope>NUCLEOTIDE SEQUENCE [LARGE SCALE GENOMIC DNA]</scope>
    <source>
        <strain evidence="9">LP-2024</strain>
        <tissue evidence="9">Aerial parts of the thallus</tissue>
    </source>
</reference>
<dbReference type="InterPro" id="IPR007117">
    <property type="entry name" value="Expansin_CBD"/>
</dbReference>
<dbReference type="SUPFAM" id="SSF50685">
    <property type="entry name" value="Barwin-like endoglucanases"/>
    <property type="match status" value="1"/>
</dbReference>
<evidence type="ECO:0000256" key="5">
    <source>
        <dbReference type="ARBA" id="ARBA00023136"/>
    </source>
</evidence>
<dbReference type="Gene3D" id="2.60.40.760">
    <property type="entry name" value="Expansin, cellulose-binding-like domain"/>
    <property type="match status" value="1"/>
</dbReference>
<dbReference type="PRINTS" id="PR01226">
    <property type="entry name" value="EXPANSIN"/>
</dbReference>
<comment type="similarity">
    <text evidence="1 6">Belongs to the expansin family. Expansin A subfamily.</text>
</comment>
<name>A0ABD3I600_9MARC</name>
<dbReference type="GO" id="GO:0016020">
    <property type="term" value="C:membrane"/>
    <property type="evidence" value="ECO:0007669"/>
    <property type="project" value="UniProtKB-SubCell"/>
</dbReference>
<dbReference type="AlphaFoldDB" id="A0ABD3I600"/>
<evidence type="ECO:0000256" key="1">
    <source>
        <dbReference type="ARBA" id="ARBA00005392"/>
    </source>
</evidence>
<dbReference type="InterPro" id="IPR007118">
    <property type="entry name" value="Expan_Lol_pI"/>
</dbReference>
<keyword evidence="6" id="KW-0961">Cell wall biogenesis/degradation</keyword>
<proteinExistence type="inferred from homology"/>
<dbReference type="GO" id="GO:0071555">
    <property type="term" value="P:cell wall organization"/>
    <property type="evidence" value="ECO:0007669"/>
    <property type="project" value="UniProtKB-KW"/>
</dbReference>
<evidence type="ECO:0000259" key="8">
    <source>
        <dbReference type="PROSITE" id="PS50843"/>
    </source>
</evidence>
<dbReference type="PRINTS" id="PR01225">
    <property type="entry name" value="EXPANSNFAMLY"/>
</dbReference>
<evidence type="ECO:0000313" key="10">
    <source>
        <dbReference type="Proteomes" id="UP001633002"/>
    </source>
</evidence>
<comment type="caution">
    <text evidence="9">The sequence shown here is derived from an EMBL/GenBank/DDBJ whole genome shotgun (WGS) entry which is preliminary data.</text>
</comment>
<dbReference type="PROSITE" id="PS50843">
    <property type="entry name" value="EXPANSIN_CBD"/>
    <property type="match status" value="1"/>
</dbReference>
<dbReference type="PROSITE" id="PS50842">
    <property type="entry name" value="EXPANSIN_EG45"/>
    <property type="match status" value="1"/>
</dbReference>
<protein>
    <recommendedName>
        <fullName evidence="6">Expansin</fullName>
    </recommendedName>
</protein>
<dbReference type="Pfam" id="PF01357">
    <property type="entry name" value="Expansin_C"/>
    <property type="match status" value="1"/>
</dbReference>
<evidence type="ECO:0000256" key="2">
    <source>
        <dbReference type="ARBA" id="ARBA00022512"/>
    </source>
</evidence>
<keyword evidence="3 6" id="KW-0964">Secreted</keyword>
<dbReference type="EMBL" id="JBJQOH010000001">
    <property type="protein sequence ID" value="KAL3698993.1"/>
    <property type="molecule type" value="Genomic_DNA"/>
</dbReference>
<dbReference type="InterPro" id="IPR036908">
    <property type="entry name" value="RlpA-like_sf"/>
</dbReference>
<evidence type="ECO:0000313" key="9">
    <source>
        <dbReference type="EMBL" id="KAL3698993.1"/>
    </source>
</evidence>
<feature type="domain" description="Expansin-like EG45" evidence="7">
    <location>
        <begin position="68"/>
        <end position="174"/>
    </location>
</feature>
<comment type="subcellular location">
    <subcellularLocation>
        <location evidence="6">Secreted</location>
        <location evidence="6">Cell wall</location>
    </subcellularLocation>
    <subcellularLocation>
        <location evidence="6">Membrane</location>
        <topology evidence="6">Peripheral membrane protein</topology>
    </subcellularLocation>
</comment>
<dbReference type="SMART" id="SM00837">
    <property type="entry name" value="DPBB_1"/>
    <property type="match status" value="1"/>
</dbReference>
<dbReference type="PANTHER" id="PTHR31867">
    <property type="entry name" value="EXPANSIN-A15"/>
    <property type="match status" value="1"/>
</dbReference>
<evidence type="ECO:0000259" key="7">
    <source>
        <dbReference type="PROSITE" id="PS50842"/>
    </source>
</evidence>
<gene>
    <name evidence="9" type="ORF">R1sor_017015</name>
</gene>
<dbReference type="Pfam" id="PF03330">
    <property type="entry name" value="DPBB_1"/>
    <property type="match status" value="1"/>
</dbReference>
<keyword evidence="4" id="KW-0732">Signal</keyword>
<evidence type="ECO:0000256" key="4">
    <source>
        <dbReference type="ARBA" id="ARBA00022729"/>
    </source>
</evidence>
<feature type="domain" description="Expansin-like CBD" evidence="8">
    <location>
        <begin position="184"/>
        <end position="266"/>
    </location>
</feature>
<dbReference type="InterPro" id="IPR007112">
    <property type="entry name" value="Expansin/allergen_DPBB_dom"/>
</dbReference>
<dbReference type="InterPro" id="IPR009009">
    <property type="entry name" value="RlpA-like_DPBB"/>
</dbReference>
<organism evidence="9 10">
    <name type="scientific">Riccia sorocarpa</name>
    <dbReference type="NCBI Taxonomy" id="122646"/>
    <lineage>
        <taxon>Eukaryota</taxon>
        <taxon>Viridiplantae</taxon>
        <taxon>Streptophyta</taxon>
        <taxon>Embryophyta</taxon>
        <taxon>Marchantiophyta</taxon>
        <taxon>Marchantiopsida</taxon>
        <taxon>Marchantiidae</taxon>
        <taxon>Marchantiales</taxon>
        <taxon>Ricciaceae</taxon>
        <taxon>Riccia</taxon>
    </lineage>
</organism>
<dbReference type="CDD" id="cd22274">
    <property type="entry name" value="DPBB_EXPA_N"/>
    <property type="match status" value="1"/>
</dbReference>
<accession>A0ABD3I600</accession>
<keyword evidence="2 6" id="KW-0134">Cell wall</keyword>
<evidence type="ECO:0000256" key="3">
    <source>
        <dbReference type="ARBA" id="ARBA00022525"/>
    </source>
</evidence>
<sequence length="273" mass="29187">METGSRRSCSSPAAGRLQTGLRAAFFIVSLRWIVLPATNAQSAWEVTEWTTGARATFYGGSDASGTYGGACGYGDIFAKGYGVQTTALSSALFNNGYTCGACFQLRCDSSNCYAGSSITVTATNYCPQGSFGGWCDSPQRHFDLSFPMFASLAPTVVGVIPVQYRRVSCSRTGGVRFMITGNPYWILVLIYNVAGQGDVRSADIEGTNTGWIQMNRNWGQNWQSDGPKELVGQTLSFRVSLGLGGQSKTFPAAAPASWQFGQTFEANGGLNFT</sequence>
<dbReference type="Gene3D" id="2.40.40.10">
    <property type="entry name" value="RlpA-like domain"/>
    <property type="match status" value="1"/>
</dbReference>
<keyword evidence="5" id="KW-0472">Membrane</keyword>
<keyword evidence="10" id="KW-1185">Reference proteome</keyword>
<dbReference type="SUPFAM" id="SSF49590">
    <property type="entry name" value="PHL pollen allergen"/>
    <property type="match status" value="1"/>
</dbReference>
<dbReference type="InterPro" id="IPR036749">
    <property type="entry name" value="Expansin_CBD_sf"/>
</dbReference>
<comment type="function">
    <text evidence="6">Causes loosening and extension of plant cell walls by disrupting non-covalent bonding between cellulose microfibrils and matrix glucans. No enzymatic activity has been found.</text>
</comment>
<dbReference type="InterPro" id="IPR002963">
    <property type="entry name" value="Expansin"/>
</dbReference>